<keyword evidence="3" id="KW-1185">Reference proteome</keyword>
<evidence type="ECO:0000313" key="2">
    <source>
        <dbReference type="EMBL" id="GEC10672.1"/>
    </source>
</evidence>
<organism evidence="2 3">
    <name type="scientific">Streptomyces spinoverrucosus</name>
    <dbReference type="NCBI Taxonomy" id="284043"/>
    <lineage>
        <taxon>Bacteria</taxon>
        <taxon>Bacillati</taxon>
        <taxon>Actinomycetota</taxon>
        <taxon>Actinomycetes</taxon>
        <taxon>Kitasatosporales</taxon>
        <taxon>Streptomycetaceae</taxon>
        <taxon>Streptomyces</taxon>
    </lineage>
</organism>
<evidence type="ECO:0000313" key="3">
    <source>
        <dbReference type="Proteomes" id="UP000317881"/>
    </source>
</evidence>
<evidence type="ECO:0000256" key="1">
    <source>
        <dbReference type="SAM" id="MobiDB-lite"/>
    </source>
</evidence>
<dbReference type="EMBL" id="BJND01000135">
    <property type="protein sequence ID" value="GEC10672.1"/>
    <property type="molecule type" value="Genomic_DNA"/>
</dbReference>
<feature type="compositionally biased region" description="Basic residues" evidence="1">
    <location>
        <begin position="51"/>
        <end position="63"/>
    </location>
</feature>
<name>A0A4Y3VUM4_9ACTN</name>
<accession>A0A4Y3VUM4</accession>
<dbReference type="RefSeq" id="WP_229866373.1">
    <property type="nucleotide sequence ID" value="NZ_BJND01000135.1"/>
</dbReference>
<gene>
    <name evidence="2" type="ORF">SSP24_83270</name>
</gene>
<feature type="region of interest" description="Disordered" evidence="1">
    <location>
        <begin position="44"/>
        <end position="72"/>
    </location>
</feature>
<sequence>MLAGALLGAWLVLHNGLGRPLLISAVSVAATPLALLRIPARSPATRERTVDRRRRSKLRRRKAFTSTAPQPS</sequence>
<dbReference type="Proteomes" id="UP000317881">
    <property type="component" value="Unassembled WGS sequence"/>
</dbReference>
<protein>
    <submittedName>
        <fullName evidence="2">Uncharacterized protein</fullName>
    </submittedName>
</protein>
<reference evidence="2 3" key="1">
    <citation type="submission" date="2019-06" db="EMBL/GenBank/DDBJ databases">
        <title>Whole genome shotgun sequence of Streptomyces spinoverrucosus NBRC 14228.</title>
        <authorList>
            <person name="Hosoyama A."/>
            <person name="Uohara A."/>
            <person name="Ohji S."/>
            <person name="Ichikawa N."/>
        </authorList>
    </citation>
    <scope>NUCLEOTIDE SEQUENCE [LARGE SCALE GENOMIC DNA]</scope>
    <source>
        <strain evidence="2 3">NBRC 14228</strain>
    </source>
</reference>
<dbReference type="AlphaFoldDB" id="A0A4Y3VUM4"/>
<proteinExistence type="predicted"/>
<comment type="caution">
    <text evidence="2">The sequence shown here is derived from an EMBL/GenBank/DDBJ whole genome shotgun (WGS) entry which is preliminary data.</text>
</comment>